<dbReference type="GO" id="GO:0032787">
    <property type="term" value="P:monocarboxylic acid metabolic process"/>
    <property type="evidence" value="ECO:0007669"/>
    <property type="project" value="UniProtKB-ARBA"/>
</dbReference>
<dbReference type="FunFam" id="3.40.50.720:FF:000173">
    <property type="entry name" value="3-oxoacyl-[acyl-carrier protein] reductase"/>
    <property type="match status" value="1"/>
</dbReference>
<dbReference type="OrthoDB" id="125587at2"/>
<evidence type="ECO:0000313" key="3">
    <source>
        <dbReference type="EMBL" id="ASS75889.1"/>
    </source>
</evidence>
<dbReference type="KEGG" id="tab:CIG75_13605"/>
<gene>
    <name evidence="3" type="ORF">CIG75_13605</name>
</gene>
<dbReference type="SUPFAM" id="SSF51735">
    <property type="entry name" value="NAD(P)-binding Rossmann-fold domains"/>
    <property type="match status" value="1"/>
</dbReference>
<comment type="similarity">
    <text evidence="1">Belongs to the short-chain dehydrogenases/reductases (SDR) family.</text>
</comment>
<dbReference type="PANTHER" id="PTHR42879">
    <property type="entry name" value="3-OXOACYL-(ACYL-CARRIER-PROTEIN) REDUCTASE"/>
    <property type="match status" value="1"/>
</dbReference>
<dbReference type="GO" id="GO:0016491">
    <property type="term" value="F:oxidoreductase activity"/>
    <property type="evidence" value="ECO:0007669"/>
    <property type="project" value="UniProtKB-KW"/>
</dbReference>
<evidence type="ECO:0000256" key="2">
    <source>
        <dbReference type="ARBA" id="ARBA00023002"/>
    </source>
</evidence>
<dbReference type="PRINTS" id="PR00081">
    <property type="entry name" value="GDHRDH"/>
</dbReference>
<protein>
    <submittedName>
        <fullName evidence="3">3-oxoacyl-ACP reductase</fullName>
    </submittedName>
</protein>
<sequence length="256" mass="26485">MNTHSYPDSRPLAGANAIVTGASRGIGRAIAIALAEAGANLVVNYKNSAAAALETVESCRRADVNAIAVQADLSDPDQAAYLIEATCVNFGAPQILVNNAGIAKTGLLLDTTVEEWDEMMNANLRAPFLCAKAVLPHMVSKQYGRIINLSSIWGMTGGSFEVPYSASKGGIISFSKALAKEVGPSGITVNCVAPGAVMTDMLAHLSAEDLARIADETPVGRLGTPQDIASVVRFLALPSSSFITGQVISPNGGLVT</sequence>
<dbReference type="NCBIfam" id="NF005559">
    <property type="entry name" value="PRK07231.1"/>
    <property type="match status" value="1"/>
</dbReference>
<dbReference type="NCBIfam" id="NF009466">
    <property type="entry name" value="PRK12826.1-2"/>
    <property type="match status" value="1"/>
</dbReference>
<dbReference type="Gene3D" id="3.40.50.720">
    <property type="entry name" value="NAD(P)-binding Rossmann-like Domain"/>
    <property type="match status" value="1"/>
</dbReference>
<accession>A0A223D2I2</accession>
<dbReference type="AlphaFoldDB" id="A0A223D2I2"/>
<proteinExistence type="inferred from homology"/>
<evidence type="ECO:0000256" key="1">
    <source>
        <dbReference type="ARBA" id="ARBA00006484"/>
    </source>
</evidence>
<dbReference type="InterPro" id="IPR002347">
    <property type="entry name" value="SDR_fam"/>
</dbReference>
<evidence type="ECO:0000313" key="4">
    <source>
        <dbReference type="Proteomes" id="UP000214688"/>
    </source>
</evidence>
<name>A0A223D2I2_9BACL</name>
<organism evidence="3 4">
    <name type="scientific">Tumebacillus algifaecis</name>
    <dbReference type="NCBI Taxonomy" id="1214604"/>
    <lineage>
        <taxon>Bacteria</taxon>
        <taxon>Bacillati</taxon>
        <taxon>Bacillota</taxon>
        <taxon>Bacilli</taxon>
        <taxon>Bacillales</taxon>
        <taxon>Alicyclobacillaceae</taxon>
        <taxon>Tumebacillus</taxon>
    </lineage>
</organism>
<dbReference type="PRINTS" id="PR00080">
    <property type="entry name" value="SDRFAMILY"/>
</dbReference>
<dbReference type="RefSeq" id="WP_094237128.1">
    <property type="nucleotide sequence ID" value="NZ_CP022657.1"/>
</dbReference>
<dbReference type="PANTHER" id="PTHR42879:SF2">
    <property type="entry name" value="3-OXOACYL-[ACYL-CARRIER-PROTEIN] REDUCTASE FABG"/>
    <property type="match status" value="1"/>
</dbReference>
<keyword evidence="4" id="KW-1185">Reference proteome</keyword>
<keyword evidence="2" id="KW-0560">Oxidoreductase</keyword>
<dbReference type="Pfam" id="PF13561">
    <property type="entry name" value="adh_short_C2"/>
    <property type="match status" value="1"/>
</dbReference>
<dbReference type="EMBL" id="CP022657">
    <property type="protein sequence ID" value="ASS75889.1"/>
    <property type="molecule type" value="Genomic_DNA"/>
</dbReference>
<dbReference type="NCBIfam" id="NF047420">
    <property type="entry name" value="EF_P_mod_YmfI"/>
    <property type="match status" value="1"/>
</dbReference>
<dbReference type="InterPro" id="IPR020904">
    <property type="entry name" value="Sc_DH/Rdtase_CS"/>
</dbReference>
<dbReference type="PROSITE" id="PS00061">
    <property type="entry name" value="ADH_SHORT"/>
    <property type="match status" value="1"/>
</dbReference>
<dbReference type="Proteomes" id="UP000214688">
    <property type="component" value="Chromosome"/>
</dbReference>
<dbReference type="InterPro" id="IPR036291">
    <property type="entry name" value="NAD(P)-bd_dom_sf"/>
</dbReference>
<reference evidence="3 4" key="1">
    <citation type="journal article" date="2015" name="Int. J. Syst. Evol. Microbiol.">
        <title>Tumebacillus algifaecis sp. nov., isolated from decomposing algal scum.</title>
        <authorList>
            <person name="Wu Y.F."/>
            <person name="Zhang B."/>
            <person name="Xing P."/>
            <person name="Wu Q.L."/>
            <person name="Liu S.J."/>
        </authorList>
    </citation>
    <scope>NUCLEOTIDE SEQUENCE [LARGE SCALE GENOMIC DNA]</scope>
    <source>
        <strain evidence="3 4">THMBR28</strain>
    </source>
</reference>
<dbReference type="InterPro" id="IPR050259">
    <property type="entry name" value="SDR"/>
</dbReference>